<dbReference type="OrthoDB" id="623670at2759"/>
<evidence type="ECO:0000313" key="4">
    <source>
        <dbReference type="Proteomes" id="UP000305067"/>
    </source>
</evidence>
<proteinExistence type="predicted"/>
<dbReference type="PANTHER" id="PTHR31836">
    <property type="match status" value="1"/>
</dbReference>
<keyword evidence="4" id="KW-1185">Reference proteome</keyword>
<accession>A0A5C3QED6</accession>
<dbReference type="EMBL" id="ML178833">
    <property type="protein sequence ID" value="TFK99547.1"/>
    <property type="molecule type" value="Genomic_DNA"/>
</dbReference>
<name>A0A5C3QED6_9AGAR</name>
<gene>
    <name evidence="3" type="ORF">BDV98DRAFT_584185</name>
</gene>
<dbReference type="SUPFAM" id="SSF50685">
    <property type="entry name" value="Barwin-like endoglucanases"/>
    <property type="match status" value="1"/>
</dbReference>
<organism evidence="3 4">
    <name type="scientific">Pterulicium gracile</name>
    <dbReference type="NCBI Taxonomy" id="1884261"/>
    <lineage>
        <taxon>Eukaryota</taxon>
        <taxon>Fungi</taxon>
        <taxon>Dikarya</taxon>
        <taxon>Basidiomycota</taxon>
        <taxon>Agaricomycotina</taxon>
        <taxon>Agaricomycetes</taxon>
        <taxon>Agaricomycetidae</taxon>
        <taxon>Agaricales</taxon>
        <taxon>Pleurotineae</taxon>
        <taxon>Pterulaceae</taxon>
        <taxon>Pterulicium</taxon>
    </lineage>
</organism>
<dbReference type="Proteomes" id="UP000305067">
    <property type="component" value="Unassembled WGS sequence"/>
</dbReference>
<dbReference type="AlphaFoldDB" id="A0A5C3QED6"/>
<dbReference type="InterPro" id="IPR036908">
    <property type="entry name" value="RlpA-like_sf"/>
</dbReference>
<dbReference type="PANTHER" id="PTHR31836:SF28">
    <property type="entry name" value="SRCR DOMAIN-CONTAINING PROTEIN-RELATED"/>
    <property type="match status" value="1"/>
</dbReference>
<dbReference type="STRING" id="1884261.A0A5C3QED6"/>
<dbReference type="Gene3D" id="2.40.40.10">
    <property type="entry name" value="RlpA-like domain"/>
    <property type="match status" value="1"/>
</dbReference>
<feature type="signal peptide" evidence="2">
    <location>
        <begin position="1"/>
        <end position="19"/>
    </location>
</feature>
<evidence type="ECO:0000313" key="3">
    <source>
        <dbReference type="EMBL" id="TFK99547.1"/>
    </source>
</evidence>
<protein>
    <submittedName>
        <fullName evidence="3">RlpA-like double-psi beta-barrel-protein domain-containing protein-containing protein</fullName>
    </submittedName>
</protein>
<sequence>MKFATAAISLFASAAAVYAAALARREVGSGTHFDVAVGYTACGTLHSNDQFLVAASAPLYDSTAIDGNPNNNQICGRQISISGPAGGPVIATVVDRCPVCAQNDMDMTPSLFQAVVGDLGIGRAEISWNWV</sequence>
<feature type="chain" id="PRO_5022897764" evidence="2">
    <location>
        <begin position="20"/>
        <end position="131"/>
    </location>
</feature>
<reference evidence="3 4" key="1">
    <citation type="journal article" date="2019" name="Nat. Ecol. Evol.">
        <title>Megaphylogeny resolves global patterns of mushroom evolution.</title>
        <authorList>
            <person name="Varga T."/>
            <person name="Krizsan K."/>
            <person name="Foldi C."/>
            <person name="Dima B."/>
            <person name="Sanchez-Garcia M."/>
            <person name="Sanchez-Ramirez S."/>
            <person name="Szollosi G.J."/>
            <person name="Szarkandi J.G."/>
            <person name="Papp V."/>
            <person name="Albert L."/>
            <person name="Andreopoulos W."/>
            <person name="Angelini C."/>
            <person name="Antonin V."/>
            <person name="Barry K.W."/>
            <person name="Bougher N.L."/>
            <person name="Buchanan P."/>
            <person name="Buyck B."/>
            <person name="Bense V."/>
            <person name="Catcheside P."/>
            <person name="Chovatia M."/>
            <person name="Cooper J."/>
            <person name="Damon W."/>
            <person name="Desjardin D."/>
            <person name="Finy P."/>
            <person name="Geml J."/>
            <person name="Haridas S."/>
            <person name="Hughes K."/>
            <person name="Justo A."/>
            <person name="Karasinski D."/>
            <person name="Kautmanova I."/>
            <person name="Kiss B."/>
            <person name="Kocsube S."/>
            <person name="Kotiranta H."/>
            <person name="LaButti K.M."/>
            <person name="Lechner B.E."/>
            <person name="Liimatainen K."/>
            <person name="Lipzen A."/>
            <person name="Lukacs Z."/>
            <person name="Mihaltcheva S."/>
            <person name="Morgado L.N."/>
            <person name="Niskanen T."/>
            <person name="Noordeloos M.E."/>
            <person name="Ohm R.A."/>
            <person name="Ortiz-Santana B."/>
            <person name="Ovrebo C."/>
            <person name="Racz N."/>
            <person name="Riley R."/>
            <person name="Savchenko A."/>
            <person name="Shiryaev A."/>
            <person name="Soop K."/>
            <person name="Spirin V."/>
            <person name="Szebenyi C."/>
            <person name="Tomsovsky M."/>
            <person name="Tulloss R.E."/>
            <person name="Uehling J."/>
            <person name="Grigoriev I.V."/>
            <person name="Vagvolgyi C."/>
            <person name="Papp T."/>
            <person name="Martin F.M."/>
            <person name="Miettinen O."/>
            <person name="Hibbett D.S."/>
            <person name="Nagy L.G."/>
        </authorList>
    </citation>
    <scope>NUCLEOTIDE SEQUENCE [LARGE SCALE GENOMIC DNA]</scope>
    <source>
        <strain evidence="3 4">CBS 309.79</strain>
    </source>
</reference>
<dbReference type="InterPro" id="IPR051477">
    <property type="entry name" value="Expansin_CellWall"/>
</dbReference>
<dbReference type="CDD" id="cd22191">
    <property type="entry name" value="DPBB_RlpA_EXP_N-like"/>
    <property type="match status" value="1"/>
</dbReference>
<evidence type="ECO:0000256" key="1">
    <source>
        <dbReference type="ARBA" id="ARBA00022729"/>
    </source>
</evidence>
<keyword evidence="1 2" id="KW-0732">Signal</keyword>
<evidence type="ECO:0000256" key="2">
    <source>
        <dbReference type="SAM" id="SignalP"/>
    </source>
</evidence>